<sequence length="66" mass="7458">MESEIMAHVFCWDVKQYFLPSARELIRLAGLCKAPVIQQISGTMSGSTTIISFDEKDRFKDVFEAA</sequence>
<dbReference type="STRING" id="35608.A0A2U1P5T0"/>
<keyword evidence="2" id="KW-1185">Reference proteome</keyword>
<name>A0A2U1P5T0_ARTAN</name>
<dbReference type="OrthoDB" id="6500128at2759"/>
<keyword evidence="1" id="KW-0675">Receptor</keyword>
<dbReference type="GO" id="GO:0016787">
    <property type="term" value="F:hydrolase activity"/>
    <property type="evidence" value="ECO:0007669"/>
    <property type="project" value="UniProtKB-KW"/>
</dbReference>
<reference evidence="1 2" key="1">
    <citation type="journal article" date="2018" name="Mol. Plant">
        <title>The genome of Artemisia annua provides insight into the evolution of Asteraceae family and artemisinin biosynthesis.</title>
        <authorList>
            <person name="Shen Q."/>
            <person name="Zhang L."/>
            <person name="Liao Z."/>
            <person name="Wang S."/>
            <person name="Yan T."/>
            <person name="Shi P."/>
            <person name="Liu M."/>
            <person name="Fu X."/>
            <person name="Pan Q."/>
            <person name="Wang Y."/>
            <person name="Lv Z."/>
            <person name="Lu X."/>
            <person name="Zhang F."/>
            <person name="Jiang W."/>
            <person name="Ma Y."/>
            <person name="Chen M."/>
            <person name="Hao X."/>
            <person name="Li L."/>
            <person name="Tang Y."/>
            <person name="Lv G."/>
            <person name="Zhou Y."/>
            <person name="Sun X."/>
            <person name="Brodelius P.E."/>
            <person name="Rose J.K.C."/>
            <person name="Tang K."/>
        </authorList>
    </citation>
    <scope>NUCLEOTIDE SEQUENCE [LARGE SCALE GENOMIC DNA]</scope>
    <source>
        <strain evidence="2">cv. Huhao1</strain>
        <tissue evidence="1">Leaf</tissue>
    </source>
</reference>
<dbReference type="EMBL" id="PKPP01001630">
    <property type="protein sequence ID" value="PWA81124.1"/>
    <property type="molecule type" value="Genomic_DNA"/>
</dbReference>
<organism evidence="1 2">
    <name type="scientific">Artemisia annua</name>
    <name type="common">Sweet wormwood</name>
    <dbReference type="NCBI Taxonomy" id="35608"/>
    <lineage>
        <taxon>Eukaryota</taxon>
        <taxon>Viridiplantae</taxon>
        <taxon>Streptophyta</taxon>
        <taxon>Embryophyta</taxon>
        <taxon>Tracheophyta</taxon>
        <taxon>Spermatophyta</taxon>
        <taxon>Magnoliopsida</taxon>
        <taxon>eudicotyledons</taxon>
        <taxon>Gunneridae</taxon>
        <taxon>Pentapetalae</taxon>
        <taxon>asterids</taxon>
        <taxon>campanulids</taxon>
        <taxon>Asterales</taxon>
        <taxon>Asteraceae</taxon>
        <taxon>Asteroideae</taxon>
        <taxon>Anthemideae</taxon>
        <taxon>Artemisiinae</taxon>
        <taxon>Artemisia</taxon>
    </lineage>
</organism>
<dbReference type="AlphaFoldDB" id="A0A2U1P5T0"/>
<evidence type="ECO:0000313" key="2">
    <source>
        <dbReference type="Proteomes" id="UP000245207"/>
    </source>
</evidence>
<accession>A0A2U1P5T0</accession>
<dbReference type="Proteomes" id="UP000245207">
    <property type="component" value="Unassembled WGS sequence"/>
</dbReference>
<gene>
    <name evidence="1" type="ORF">CTI12_AA189900</name>
</gene>
<evidence type="ECO:0000313" key="1">
    <source>
        <dbReference type="EMBL" id="PWA81124.1"/>
    </source>
</evidence>
<protein>
    <submittedName>
        <fullName evidence="1">Sulfonylurea receptor, P-loop containing nucleoside triphosphate hydrolase</fullName>
    </submittedName>
</protein>
<proteinExistence type="predicted"/>
<comment type="caution">
    <text evidence="1">The sequence shown here is derived from an EMBL/GenBank/DDBJ whole genome shotgun (WGS) entry which is preliminary data.</text>
</comment>
<keyword evidence="1" id="KW-0378">Hydrolase</keyword>